<dbReference type="Gene3D" id="3.40.50.1820">
    <property type="entry name" value="alpha/beta hydrolase"/>
    <property type="match status" value="1"/>
</dbReference>
<dbReference type="GO" id="GO:0016787">
    <property type="term" value="F:hydrolase activity"/>
    <property type="evidence" value="ECO:0007669"/>
    <property type="project" value="UniProtKB-KW"/>
</dbReference>
<name>A0ABT5F9K0_9BACT</name>
<evidence type="ECO:0000313" key="1">
    <source>
        <dbReference type="EMBL" id="MDC0749847.1"/>
    </source>
</evidence>
<reference evidence="1 2" key="1">
    <citation type="submission" date="2022-11" db="EMBL/GenBank/DDBJ databases">
        <title>Minimal conservation of predation-associated metabolite biosynthetic gene clusters underscores biosynthetic potential of Myxococcota including descriptions for ten novel species: Archangium lansinium sp. nov., Myxococcus landrumus sp. nov., Nannocystis bai.</title>
        <authorList>
            <person name="Ahearne A."/>
            <person name="Stevens C."/>
            <person name="Dowd S."/>
        </authorList>
    </citation>
    <scope>NUCLEOTIDE SEQUENCE [LARGE SCALE GENOMIC DNA]</scope>
    <source>
        <strain evidence="1 2">RJM3</strain>
    </source>
</reference>
<accession>A0ABT5F9K0</accession>
<organism evidence="1 2">
    <name type="scientific">Polyangium mundeleinium</name>
    <dbReference type="NCBI Taxonomy" id="2995306"/>
    <lineage>
        <taxon>Bacteria</taxon>
        <taxon>Pseudomonadati</taxon>
        <taxon>Myxococcota</taxon>
        <taxon>Polyangia</taxon>
        <taxon>Polyangiales</taxon>
        <taxon>Polyangiaceae</taxon>
        <taxon>Polyangium</taxon>
    </lineage>
</organism>
<dbReference type="RefSeq" id="WP_271930208.1">
    <property type="nucleotide sequence ID" value="NZ_JAQNDO010000001.1"/>
</dbReference>
<sequence length="302" mass="32395">MTADPGTPPSSFTRRRALLGLAAFSLGACRKQTPPPAADGLRWKDLSFPADEQRALVLAPPSARPLPVLVALHGRGESGRGLEVGAFAWRDDYGLDRIDRRLSAPPLTGVDLEGFFRSERLAQMNDSLAKHPYEGLVVACPYTPVVADRSEKGAAPFGRFVTDVLLPRVRTEAKASSDRAATGIDGVSMGGRLALFVGFAFPEIFGAVGALQPALKPDEAPVFAKLARAAMDRQPFALRLVSSDQDPFLPAVRALSAALADVKVPHQLVVTPGPHDYAWNRGPGGAEMLLWHERVLRGWPAP</sequence>
<dbReference type="PANTHER" id="PTHR48098:SF6">
    <property type="entry name" value="FERRI-BACILLIBACTIN ESTERASE BESA"/>
    <property type="match status" value="1"/>
</dbReference>
<evidence type="ECO:0000313" key="2">
    <source>
        <dbReference type="Proteomes" id="UP001221411"/>
    </source>
</evidence>
<protein>
    <submittedName>
        <fullName evidence="1">Alpha/beta hydrolase-fold protein</fullName>
    </submittedName>
</protein>
<dbReference type="Pfam" id="PF00756">
    <property type="entry name" value="Esterase"/>
    <property type="match status" value="1"/>
</dbReference>
<dbReference type="SUPFAM" id="SSF53474">
    <property type="entry name" value="alpha/beta-Hydrolases"/>
    <property type="match status" value="1"/>
</dbReference>
<dbReference type="InterPro" id="IPR050583">
    <property type="entry name" value="Mycobacterial_A85_antigen"/>
</dbReference>
<proteinExistence type="predicted"/>
<keyword evidence="1" id="KW-0378">Hydrolase</keyword>
<dbReference type="InterPro" id="IPR029058">
    <property type="entry name" value="AB_hydrolase_fold"/>
</dbReference>
<dbReference type="InterPro" id="IPR000801">
    <property type="entry name" value="Esterase-like"/>
</dbReference>
<keyword evidence="2" id="KW-1185">Reference proteome</keyword>
<dbReference type="EMBL" id="JAQNDO010000001">
    <property type="protein sequence ID" value="MDC0749847.1"/>
    <property type="molecule type" value="Genomic_DNA"/>
</dbReference>
<comment type="caution">
    <text evidence="1">The sequence shown here is derived from an EMBL/GenBank/DDBJ whole genome shotgun (WGS) entry which is preliminary data.</text>
</comment>
<dbReference type="Proteomes" id="UP001221411">
    <property type="component" value="Unassembled WGS sequence"/>
</dbReference>
<gene>
    <name evidence="1" type="ORF">POL67_51445</name>
</gene>
<dbReference type="PANTHER" id="PTHR48098">
    <property type="entry name" value="ENTEROCHELIN ESTERASE-RELATED"/>
    <property type="match status" value="1"/>
</dbReference>